<protein>
    <submittedName>
        <fullName evidence="1">Uncharacterized protein</fullName>
    </submittedName>
</protein>
<organism evidence="1">
    <name type="scientific">hydrothermal vent metagenome</name>
    <dbReference type="NCBI Taxonomy" id="652676"/>
    <lineage>
        <taxon>unclassified sequences</taxon>
        <taxon>metagenomes</taxon>
        <taxon>ecological metagenomes</taxon>
    </lineage>
</organism>
<evidence type="ECO:0000313" key="1">
    <source>
        <dbReference type="EMBL" id="SFV63610.1"/>
    </source>
</evidence>
<reference evidence="1" key="1">
    <citation type="submission" date="2016-10" db="EMBL/GenBank/DDBJ databases">
        <authorList>
            <person name="de Groot N.N."/>
        </authorList>
    </citation>
    <scope>NUCLEOTIDE SEQUENCE</scope>
</reference>
<proteinExistence type="predicted"/>
<accession>A0A1W1CCL0</accession>
<gene>
    <name evidence="1" type="ORF">MNB_SV-14-1036</name>
</gene>
<name>A0A1W1CCL0_9ZZZZ</name>
<sequence length="88" mass="9924">MLKNNIDLRKTATVDDIISLERKILGIVGIIDSFAVSSEITTDNSPEAFELIRDAIHNTIINVDITLLKERVEYMFEICSEVYHGEVA</sequence>
<dbReference type="EMBL" id="FPHN01000154">
    <property type="protein sequence ID" value="SFV63610.1"/>
    <property type="molecule type" value="Genomic_DNA"/>
</dbReference>
<dbReference type="AlphaFoldDB" id="A0A1W1CCL0"/>